<name>A0A0P7YM75_SCLFO</name>
<evidence type="ECO:0000313" key="8">
    <source>
        <dbReference type="Proteomes" id="UP000034805"/>
    </source>
</evidence>
<feature type="transmembrane region" description="Helical" evidence="6">
    <location>
        <begin position="218"/>
        <end position="238"/>
    </location>
</feature>
<keyword evidence="5 6" id="KW-0472">Membrane</keyword>
<proteinExistence type="inferred from homology"/>
<dbReference type="PANTHER" id="PTHR33721">
    <property type="entry name" value="TRANSMEMBRANE PROTEIN 255B-LIKE"/>
    <property type="match status" value="1"/>
</dbReference>
<dbReference type="STRING" id="113540.ENSSFOP00015026787"/>
<dbReference type="PANTHER" id="PTHR33721:SF4">
    <property type="entry name" value="TRANSMEMBRANE PROTEIN 255B"/>
    <property type="match status" value="1"/>
</dbReference>
<dbReference type="GO" id="GO:0016020">
    <property type="term" value="C:membrane"/>
    <property type="evidence" value="ECO:0007669"/>
    <property type="project" value="UniProtKB-SubCell"/>
</dbReference>
<dbReference type="Pfam" id="PF14967">
    <property type="entry name" value="FAM70"/>
    <property type="match status" value="1"/>
</dbReference>
<evidence type="ECO:0000256" key="2">
    <source>
        <dbReference type="ARBA" id="ARBA00007903"/>
    </source>
</evidence>
<sequence>NAPGIMASLHPVWPVMMKRRRRRTVGLVVTMLCLSLTIVTLGAYSTTRTESIAISGYGAGVIVSRGSEGQLAFGSFLGLLGLCLEENRRQLLVASIIFLSFGIIASFFCLVLDGVFILLSIDMRPLKAGRCQFYTSGNSYIYENYYTTVRPHRGEPNTSHVDVSVPCQGLMESCSMKVRSGTCYCCDLYDCANGGYLNNRYEFVGVRSCEDVLSLYRLLWVVTALNLVAFVLGVLTTAKPCTAGQSLCSELGGQESVDSLSPTAPLLPDHDVYPLTQQEPQELVRHDNGGVKQTSDGQICPFQAENEECSQPGTGFIKGGEEVKPGAFLDLAAFPCGCQQKGSSGFSYHSISTNRVLIAL</sequence>
<keyword evidence="4 6" id="KW-1133">Transmembrane helix</keyword>
<feature type="transmembrane region" description="Helical" evidence="6">
    <location>
        <begin position="91"/>
        <end position="119"/>
    </location>
</feature>
<evidence type="ECO:0000256" key="1">
    <source>
        <dbReference type="ARBA" id="ARBA00004141"/>
    </source>
</evidence>
<gene>
    <name evidence="7" type="ORF">Z043_112390</name>
</gene>
<comment type="similarity">
    <text evidence="2">Belongs to the TMEM255 family.</text>
</comment>
<evidence type="ECO:0000256" key="6">
    <source>
        <dbReference type="SAM" id="Phobius"/>
    </source>
</evidence>
<keyword evidence="3 6" id="KW-0812">Transmembrane</keyword>
<accession>A0A0P7YM75</accession>
<feature type="non-terminal residue" evidence="7">
    <location>
        <position position="1"/>
    </location>
</feature>
<reference evidence="7 8" key="1">
    <citation type="submission" date="2015-08" db="EMBL/GenBank/DDBJ databases">
        <title>The genome of the Asian arowana (Scleropages formosus).</title>
        <authorList>
            <person name="Tan M.H."/>
            <person name="Gan H.M."/>
            <person name="Croft L.J."/>
            <person name="Austin C.M."/>
        </authorList>
    </citation>
    <scope>NUCLEOTIDE SEQUENCE [LARGE SCALE GENOMIC DNA]</scope>
    <source>
        <strain evidence="7">Aro1</strain>
    </source>
</reference>
<evidence type="ECO:0000256" key="4">
    <source>
        <dbReference type="ARBA" id="ARBA00022989"/>
    </source>
</evidence>
<dbReference type="Proteomes" id="UP000034805">
    <property type="component" value="Unassembled WGS sequence"/>
</dbReference>
<dbReference type="InterPro" id="IPR028014">
    <property type="entry name" value="TMEM255"/>
</dbReference>
<comment type="caution">
    <text evidence="7">The sequence shown here is derived from an EMBL/GenBank/DDBJ whole genome shotgun (WGS) entry which is preliminary data.</text>
</comment>
<evidence type="ECO:0000313" key="7">
    <source>
        <dbReference type="EMBL" id="KPP68894.1"/>
    </source>
</evidence>
<protein>
    <submittedName>
        <fullName evidence="7">FAM70B protein-like</fullName>
    </submittedName>
</protein>
<dbReference type="AlphaFoldDB" id="A0A0P7YM75"/>
<dbReference type="EMBL" id="JARO02004228">
    <property type="protein sequence ID" value="KPP68894.1"/>
    <property type="molecule type" value="Genomic_DNA"/>
</dbReference>
<comment type="subcellular location">
    <subcellularLocation>
        <location evidence="1">Membrane</location>
        <topology evidence="1">Multi-pass membrane protein</topology>
    </subcellularLocation>
</comment>
<feature type="transmembrane region" description="Helical" evidence="6">
    <location>
        <begin position="25"/>
        <end position="44"/>
    </location>
</feature>
<evidence type="ECO:0000256" key="3">
    <source>
        <dbReference type="ARBA" id="ARBA00022692"/>
    </source>
</evidence>
<evidence type="ECO:0000256" key="5">
    <source>
        <dbReference type="ARBA" id="ARBA00023136"/>
    </source>
</evidence>
<organism evidence="7 8">
    <name type="scientific">Scleropages formosus</name>
    <name type="common">Asian bonytongue</name>
    <name type="synonym">Osteoglossum formosum</name>
    <dbReference type="NCBI Taxonomy" id="113540"/>
    <lineage>
        <taxon>Eukaryota</taxon>
        <taxon>Metazoa</taxon>
        <taxon>Chordata</taxon>
        <taxon>Craniata</taxon>
        <taxon>Vertebrata</taxon>
        <taxon>Euteleostomi</taxon>
        <taxon>Actinopterygii</taxon>
        <taxon>Neopterygii</taxon>
        <taxon>Teleostei</taxon>
        <taxon>Osteoglossocephala</taxon>
        <taxon>Osteoglossomorpha</taxon>
        <taxon>Osteoglossiformes</taxon>
        <taxon>Osteoglossidae</taxon>
        <taxon>Scleropages</taxon>
    </lineage>
</organism>